<dbReference type="RefSeq" id="WP_073046858.1">
    <property type="nucleotide sequence ID" value="NZ_FQUO01000018.1"/>
</dbReference>
<dbReference type="Pfam" id="PF14114">
    <property type="entry name" value="DUF4286"/>
    <property type="match status" value="1"/>
</dbReference>
<evidence type="ECO:0000313" key="2">
    <source>
        <dbReference type="Proteomes" id="UP000184368"/>
    </source>
</evidence>
<proteinExistence type="predicted"/>
<name>A0A1M5H4J7_9BACT</name>
<protein>
    <recommendedName>
        <fullName evidence="3">DUF4286 domain-containing protein</fullName>
    </recommendedName>
</protein>
<gene>
    <name evidence="1" type="ORF">SAMN05444008_11827</name>
</gene>
<dbReference type="EMBL" id="FQUO01000018">
    <property type="protein sequence ID" value="SHG10816.1"/>
    <property type="molecule type" value="Genomic_DNA"/>
</dbReference>
<dbReference type="OrthoDB" id="1121837at2"/>
<accession>A0A1M5H4J7</accession>
<dbReference type="STRING" id="1302690.BUE76_03770"/>
<dbReference type="Proteomes" id="UP000184368">
    <property type="component" value="Unassembled WGS sequence"/>
</dbReference>
<organism evidence="1 2">
    <name type="scientific">Cnuella takakiae</name>
    <dbReference type="NCBI Taxonomy" id="1302690"/>
    <lineage>
        <taxon>Bacteria</taxon>
        <taxon>Pseudomonadati</taxon>
        <taxon>Bacteroidota</taxon>
        <taxon>Chitinophagia</taxon>
        <taxon>Chitinophagales</taxon>
        <taxon>Chitinophagaceae</taxon>
        <taxon>Cnuella</taxon>
    </lineage>
</organism>
<keyword evidence="2" id="KW-1185">Reference proteome</keyword>
<dbReference type="AlphaFoldDB" id="A0A1M5H4J7"/>
<evidence type="ECO:0000313" key="1">
    <source>
        <dbReference type="EMBL" id="SHG10816.1"/>
    </source>
</evidence>
<sequence>MLIYNVTTKIEASLAQQWLLWMQTEHIPAVMATGCFTDYKMVRLLDLDESEGPTYATQYTAAERGDYEDYLQRYAVDLRDAAFKRWGNSFISFRSLMEVIA</sequence>
<dbReference type="InterPro" id="IPR025563">
    <property type="entry name" value="DUF4286"/>
</dbReference>
<evidence type="ECO:0008006" key="3">
    <source>
        <dbReference type="Google" id="ProtNLM"/>
    </source>
</evidence>
<reference evidence="1 2" key="1">
    <citation type="submission" date="2016-11" db="EMBL/GenBank/DDBJ databases">
        <authorList>
            <person name="Jaros S."/>
            <person name="Januszkiewicz K."/>
            <person name="Wedrychowicz H."/>
        </authorList>
    </citation>
    <scope>NUCLEOTIDE SEQUENCE [LARGE SCALE GENOMIC DNA]</scope>
    <source>
        <strain evidence="1 2">DSM 26897</strain>
    </source>
</reference>